<evidence type="ECO:0000256" key="6">
    <source>
        <dbReference type="ARBA" id="ARBA00022989"/>
    </source>
</evidence>
<evidence type="ECO:0008006" key="12">
    <source>
        <dbReference type="Google" id="ProtNLM"/>
    </source>
</evidence>
<keyword evidence="3 9" id="KW-0812">Transmembrane</keyword>
<evidence type="ECO:0000313" key="11">
    <source>
        <dbReference type="Proteomes" id="UP000095751"/>
    </source>
</evidence>
<evidence type="ECO:0000256" key="5">
    <source>
        <dbReference type="ARBA" id="ARBA00022946"/>
    </source>
</evidence>
<dbReference type="Gene3D" id="2.40.128.330">
    <property type="match status" value="1"/>
</dbReference>
<accession>A0A1E7FS47</accession>
<dbReference type="InterPro" id="IPR039204">
    <property type="entry name" value="MRS2-like"/>
</dbReference>
<evidence type="ECO:0000256" key="2">
    <source>
        <dbReference type="ARBA" id="ARBA00022448"/>
    </source>
</evidence>
<evidence type="ECO:0000256" key="3">
    <source>
        <dbReference type="ARBA" id="ARBA00022692"/>
    </source>
</evidence>
<dbReference type="GO" id="GO:0016020">
    <property type="term" value="C:membrane"/>
    <property type="evidence" value="ECO:0007669"/>
    <property type="project" value="UniProtKB-SubCell"/>
</dbReference>
<dbReference type="EMBL" id="KV784354">
    <property type="protein sequence ID" value="OEU20653.1"/>
    <property type="molecule type" value="Genomic_DNA"/>
</dbReference>
<keyword evidence="7" id="KW-0406">Ion transport</keyword>
<reference evidence="10 11" key="1">
    <citation type="submission" date="2016-09" db="EMBL/GenBank/DDBJ databases">
        <title>Extensive genetic diversity and differential bi-allelic expression allows diatom success in the polar Southern Ocean.</title>
        <authorList>
            <consortium name="DOE Joint Genome Institute"/>
            <person name="Mock T."/>
            <person name="Otillar R.P."/>
            <person name="Strauss J."/>
            <person name="Dupont C."/>
            <person name="Frickenhaus S."/>
            <person name="Maumus F."/>
            <person name="Mcmullan M."/>
            <person name="Sanges R."/>
            <person name="Schmutz J."/>
            <person name="Toseland A."/>
            <person name="Valas R."/>
            <person name="Veluchamy A."/>
            <person name="Ward B.J."/>
            <person name="Allen A."/>
            <person name="Barry K."/>
            <person name="Falciatore A."/>
            <person name="Ferrante M."/>
            <person name="Fortunato A.E."/>
            <person name="Gloeckner G."/>
            <person name="Gruber A."/>
            <person name="Hipkin R."/>
            <person name="Janech M."/>
            <person name="Kroth P."/>
            <person name="Leese F."/>
            <person name="Lindquist E."/>
            <person name="Lyon B.R."/>
            <person name="Martin J."/>
            <person name="Mayer C."/>
            <person name="Parker M."/>
            <person name="Quesneville H."/>
            <person name="Raymond J."/>
            <person name="Uhlig C."/>
            <person name="Valentin K.U."/>
            <person name="Worden A.Z."/>
            <person name="Armbrust E.V."/>
            <person name="Bowler C."/>
            <person name="Green B."/>
            <person name="Moulton V."/>
            <person name="Van Oosterhout C."/>
            <person name="Grigoriev I."/>
        </authorList>
    </citation>
    <scope>NUCLEOTIDE SEQUENCE [LARGE SCALE GENOMIC DNA]</scope>
    <source>
        <strain evidence="10 11">CCMP1102</strain>
    </source>
</reference>
<keyword evidence="6 9" id="KW-1133">Transmembrane helix</keyword>
<dbReference type="PANTHER" id="PTHR13890">
    <property type="entry name" value="RNA SPLICING PROTEIN MRS2, MITOCHONDRIAL"/>
    <property type="match status" value="1"/>
</dbReference>
<evidence type="ECO:0000256" key="7">
    <source>
        <dbReference type="ARBA" id="ARBA00023065"/>
    </source>
</evidence>
<keyword evidence="11" id="KW-1185">Reference proteome</keyword>
<keyword evidence="2" id="KW-0813">Transport</keyword>
<feature type="transmembrane region" description="Helical" evidence="9">
    <location>
        <begin position="385"/>
        <end position="404"/>
    </location>
</feature>
<keyword evidence="8 9" id="KW-0472">Membrane</keyword>
<protein>
    <recommendedName>
        <fullName evidence="12">Magnesium transporter</fullName>
    </recommendedName>
</protein>
<evidence type="ECO:0000256" key="4">
    <source>
        <dbReference type="ARBA" id="ARBA00022842"/>
    </source>
</evidence>
<dbReference type="Gene3D" id="1.20.58.340">
    <property type="entry name" value="Magnesium transport protein CorA, transmembrane region"/>
    <property type="match status" value="1"/>
</dbReference>
<dbReference type="AlphaFoldDB" id="A0A1E7FS47"/>
<keyword evidence="4" id="KW-0460">Magnesium</keyword>
<dbReference type="Pfam" id="PF22099">
    <property type="entry name" value="MRS2-like"/>
    <property type="match status" value="1"/>
</dbReference>
<dbReference type="GO" id="GO:0015095">
    <property type="term" value="F:magnesium ion transmembrane transporter activity"/>
    <property type="evidence" value="ECO:0007669"/>
    <property type="project" value="TreeGrafter"/>
</dbReference>
<evidence type="ECO:0000313" key="10">
    <source>
        <dbReference type="EMBL" id="OEU20653.1"/>
    </source>
</evidence>
<feature type="transmembrane region" description="Helical" evidence="9">
    <location>
        <begin position="416"/>
        <end position="435"/>
    </location>
</feature>
<proteinExistence type="predicted"/>
<evidence type="ECO:0000256" key="1">
    <source>
        <dbReference type="ARBA" id="ARBA00004141"/>
    </source>
</evidence>
<dbReference type="Proteomes" id="UP000095751">
    <property type="component" value="Unassembled WGS sequence"/>
</dbReference>
<dbReference type="KEGG" id="fcy:FRACYDRAFT_180192"/>
<organism evidence="10 11">
    <name type="scientific">Fragilariopsis cylindrus CCMP1102</name>
    <dbReference type="NCBI Taxonomy" id="635003"/>
    <lineage>
        <taxon>Eukaryota</taxon>
        <taxon>Sar</taxon>
        <taxon>Stramenopiles</taxon>
        <taxon>Ochrophyta</taxon>
        <taxon>Bacillariophyta</taxon>
        <taxon>Bacillariophyceae</taxon>
        <taxon>Bacillariophycidae</taxon>
        <taxon>Bacillariales</taxon>
        <taxon>Bacillariaceae</taxon>
        <taxon>Fragilariopsis</taxon>
    </lineage>
</organism>
<evidence type="ECO:0000256" key="8">
    <source>
        <dbReference type="ARBA" id="ARBA00023136"/>
    </source>
</evidence>
<dbReference type="OrthoDB" id="10251508at2759"/>
<name>A0A1E7FS47_9STRA</name>
<keyword evidence="5" id="KW-0809">Transit peptide</keyword>
<dbReference type="PANTHER" id="PTHR13890:SF0">
    <property type="entry name" value="MAGNESIUM TRANSPORTER MRS2 HOMOLOG, MITOCHONDRIAL"/>
    <property type="match status" value="1"/>
</dbReference>
<evidence type="ECO:0000256" key="9">
    <source>
        <dbReference type="SAM" id="Phobius"/>
    </source>
</evidence>
<sequence>MVSTLFYSTTVVLKNHGRCTVSVRNLQRQALRSQRRAYNFRCQKDTTLYNSATSKYTSFTVLTRHISSSIKTPIETLSSPRSLHDDINLTPKDTSTVIYSSLQPDDKDESFEVTKIITATGEIETTFLHPSEIMAETTMSPRDFVLLRLTSWNERTENWVGKTLIEQMRHPPTIMARNDFILLTLGPVRAVCEKDVCYFFDVHSEAAKSFIKGLSRVYQERSARIKSKNRDLFLETVLSDTVGSFTGRVRIFEPIVNDLLHRISVDEDFSDANLLHQMAPLKEQLQSFEVYVTQAYDCLTQILNDDEVMLQLLLTEQGEACTANVPVDFERHQHVEHVLGIYARRFSSVIQEVNYLLGRIESKQEFIELELDLFRNRLIKMNVDLAILATATGITTALTGSFGMNMVNGFEDSNTAFIAVAAGSAISALSVAHYFRKMVSGAAIQKRAEQRIDEIQTMYNALSDMSALDCAVKEMMKGKRMCREEFKNQLATARHSKTCSDKEIDLLFNVLNTHEDDFLDEKDFADKKEK</sequence>
<gene>
    <name evidence="10" type="ORF">FRACYDRAFT_180192</name>
</gene>
<dbReference type="InParanoid" id="A0A1E7FS47"/>
<comment type="subcellular location">
    <subcellularLocation>
        <location evidence="1">Membrane</location>
        <topology evidence="1">Multi-pass membrane protein</topology>
    </subcellularLocation>
</comment>